<dbReference type="Gene3D" id="3.10.180.10">
    <property type="entry name" value="2,3-Dihydroxybiphenyl 1,2-Dioxygenase, domain 1"/>
    <property type="match status" value="1"/>
</dbReference>
<dbReference type="EMBL" id="JAJNBZ010000015">
    <property type="protein sequence ID" value="MCE5171113.1"/>
    <property type="molecule type" value="Genomic_DNA"/>
</dbReference>
<sequence>MAYIKGLNHLCFSVSNLDSSIAFYRDILEGKLLALGRKLAYFDCQGLWIALNQEDVDRSNRDVTYTHIAFSIDERDYDAMKQRLLDYGVTVLEGRERAQEDKRSIYFLDPDHHCFEFHTGTLEERLQYYRSSKRHIQFFERVDRHD</sequence>
<dbReference type="InterPro" id="IPR051332">
    <property type="entry name" value="Fosfomycin_Res_Enzymes"/>
</dbReference>
<comment type="caution">
    <text evidence="3">The sequence shown here is derived from an EMBL/GenBank/DDBJ whole genome shotgun (WGS) entry which is preliminary data.</text>
</comment>
<keyword evidence="3" id="KW-0808">Transferase</keyword>
<keyword evidence="4" id="KW-1185">Reference proteome</keyword>
<dbReference type="InterPro" id="IPR004360">
    <property type="entry name" value="Glyas_Fos-R_dOase_dom"/>
</dbReference>
<dbReference type="InterPro" id="IPR029068">
    <property type="entry name" value="Glyas_Bleomycin-R_OHBP_Dase"/>
</dbReference>
<dbReference type="PROSITE" id="PS51819">
    <property type="entry name" value="VOC"/>
    <property type="match status" value="1"/>
</dbReference>
<evidence type="ECO:0000313" key="4">
    <source>
        <dbReference type="Proteomes" id="UP001199916"/>
    </source>
</evidence>
<proteinExistence type="predicted"/>
<evidence type="ECO:0000313" key="3">
    <source>
        <dbReference type="EMBL" id="MCE5171113.1"/>
    </source>
</evidence>
<organism evidence="3 4">
    <name type="scientific">Paenibacillus profundus</name>
    <dbReference type="NCBI Taxonomy" id="1173085"/>
    <lineage>
        <taxon>Bacteria</taxon>
        <taxon>Bacillati</taxon>
        <taxon>Bacillota</taxon>
        <taxon>Bacilli</taxon>
        <taxon>Bacillales</taxon>
        <taxon>Paenibacillaceae</taxon>
        <taxon>Paenibacillus</taxon>
    </lineage>
</organism>
<name>A0ABS8YKY5_9BACL</name>
<accession>A0ABS8YKY5</accession>
<gene>
    <name evidence="3" type="primary">fosB</name>
    <name evidence="3" type="ORF">LQV63_17570</name>
</gene>
<feature type="domain" description="VOC" evidence="2">
    <location>
        <begin position="6"/>
        <end position="120"/>
    </location>
</feature>
<dbReference type="PANTHER" id="PTHR36113">
    <property type="entry name" value="LYASE, PUTATIVE-RELATED-RELATED"/>
    <property type="match status" value="1"/>
</dbReference>
<evidence type="ECO:0000259" key="2">
    <source>
        <dbReference type="PROSITE" id="PS51819"/>
    </source>
</evidence>
<dbReference type="GO" id="GO:0016740">
    <property type="term" value="F:transferase activity"/>
    <property type="evidence" value="ECO:0007669"/>
    <property type="project" value="UniProtKB-KW"/>
</dbReference>
<dbReference type="NCBIfam" id="NF003152">
    <property type="entry name" value="PRK04101.1"/>
    <property type="match status" value="1"/>
</dbReference>
<dbReference type="CDD" id="cd08363">
    <property type="entry name" value="FosB"/>
    <property type="match status" value="1"/>
</dbReference>
<keyword evidence="1" id="KW-0479">Metal-binding</keyword>
<dbReference type="Proteomes" id="UP001199916">
    <property type="component" value="Unassembled WGS sequence"/>
</dbReference>
<dbReference type="InterPro" id="IPR037523">
    <property type="entry name" value="VOC_core"/>
</dbReference>
<evidence type="ECO:0000256" key="1">
    <source>
        <dbReference type="ARBA" id="ARBA00022723"/>
    </source>
</evidence>
<dbReference type="PANTHER" id="PTHR36113:SF6">
    <property type="entry name" value="FOSFOMYCIN RESISTANCE PROTEIN FOSX"/>
    <property type="match status" value="1"/>
</dbReference>
<dbReference type="SUPFAM" id="SSF54593">
    <property type="entry name" value="Glyoxalase/Bleomycin resistance protein/Dihydroxybiphenyl dioxygenase"/>
    <property type="match status" value="1"/>
</dbReference>
<reference evidence="3 4" key="1">
    <citation type="submission" date="2021-11" db="EMBL/GenBank/DDBJ databases">
        <title>Draft genome sequence of Paenibacillus profundus YoMME, a new Gram-positive bacteria with exoelectrogenic properties.</title>
        <authorList>
            <person name="Hubenova Y."/>
            <person name="Hubenova E."/>
            <person name="Manasiev Y."/>
            <person name="Peykov S."/>
            <person name="Mitov M."/>
        </authorList>
    </citation>
    <scope>NUCLEOTIDE SEQUENCE [LARGE SCALE GENOMIC DNA]</scope>
    <source>
        <strain evidence="3 4">YoMME</strain>
    </source>
</reference>
<protein>
    <submittedName>
        <fullName evidence="3">Metallothiol transferase FosB</fullName>
    </submittedName>
</protein>
<dbReference type="Pfam" id="PF00903">
    <property type="entry name" value="Glyoxalase"/>
    <property type="match status" value="1"/>
</dbReference>